<name>E3MZL6_CAERE</name>
<dbReference type="PANTHER" id="PTHR39352">
    <property type="entry name" value="PROTEIN CBG14251"/>
    <property type="match status" value="1"/>
</dbReference>
<keyword evidence="2" id="KW-1185">Reference proteome</keyword>
<reference evidence="1" key="1">
    <citation type="submission" date="2007-07" db="EMBL/GenBank/DDBJ databases">
        <title>PCAP assembly of the Caenorhabditis remanei genome.</title>
        <authorList>
            <consortium name="The Caenorhabditis remanei Sequencing Consortium"/>
            <person name="Wilson R.K."/>
        </authorList>
    </citation>
    <scope>NUCLEOTIDE SEQUENCE [LARGE SCALE GENOMIC DNA]</scope>
    <source>
        <strain evidence="1">PB4641</strain>
    </source>
</reference>
<dbReference type="eggNOG" id="ENOG502RR8V">
    <property type="taxonomic scope" value="Eukaryota"/>
</dbReference>
<dbReference type="Proteomes" id="UP000008281">
    <property type="component" value="Unassembled WGS sequence"/>
</dbReference>
<dbReference type="HOGENOM" id="CLU_1483326_0_0_1"/>
<protein>
    <submittedName>
        <fullName evidence="1">Uncharacterized protein</fullName>
    </submittedName>
</protein>
<dbReference type="InParanoid" id="E3MZL6"/>
<dbReference type="FunCoup" id="E3MZL6">
    <property type="interactions" value="143"/>
</dbReference>
<dbReference type="PANTHER" id="PTHR39352:SF1">
    <property type="entry name" value="NEUROPEPTIDE-LIKE PROTEIN"/>
    <property type="match status" value="1"/>
</dbReference>
<accession>E3MZL6</accession>
<dbReference type="AlphaFoldDB" id="E3MZL6"/>
<organism evidence="2">
    <name type="scientific">Caenorhabditis remanei</name>
    <name type="common">Caenorhabditis vulgaris</name>
    <dbReference type="NCBI Taxonomy" id="31234"/>
    <lineage>
        <taxon>Eukaryota</taxon>
        <taxon>Metazoa</taxon>
        <taxon>Ecdysozoa</taxon>
        <taxon>Nematoda</taxon>
        <taxon>Chromadorea</taxon>
        <taxon>Rhabditida</taxon>
        <taxon>Rhabditina</taxon>
        <taxon>Rhabditomorpha</taxon>
        <taxon>Rhabditoidea</taxon>
        <taxon>Rhabditidae</taxon>
        <taxon>Peloderinae</taxon>
        <taxon>Caenorhabditis</taxon>
    </lineage>
</organism>
<evidence type="ECO:0000313" key="2">
    <source>
        <dbReference type="Proteomes" id="UP000008281"/>
    </source>
</evidence>
<dbReference type="EMBL" id="DS268501">
    <property type="protein sequence ID" value="EFP13052.1"/>
    <property type="molecule type" value="Genomic_DNA"/>
</dbReference>
<evidence type="ECO:0000313" key="1">
    <source>
        <dbReference type="EMBL" id="EFP13052.1"/>
    </source>
</evidence>
<proteinExistence type="predicted"/>
<gene>
    <name evidence="1" type="ORF">CRE_06916</name>
</gene>
<sequence length="182" mass="21278">MFKFKSLTFYYFHKIHISETPMAIHSQFSYQCPPPSSLLARKIEIENLLLFSINIIPRPSTKNMTRLSISSINLTLLLALVTVTHSLTRQDLLDHLKYAQETRNTFDSRIRQGDYMKPIGYVAGKPIWPRVLDRVRSTGELFFDDDNIAYVVHDRNPAGMIRKMDKEKNFETVMQFLDKYTL</sequence>
<dbReference type="OrthoDB" id="5838019at2759"/>